<dbReference type="InterPro" id="IPR051483">
    <property type="entry name" value="MAP7_domain-containing"/>
</dbReference>
<feature type="compositionally biased region" description="Low complexity" evidence="2">
    <location>
        <begin position="290"/>
        <end position="305"/>
    </location>
</feature>
<proteinExistence type="predicted"/>
<feature type="compositionally biased region" description="Low complexity" evidence="2">
    <location>
        <begin position="703"/>
        <end position="734"/>
    </location>
</feature>
<comment type="caution">
    <text evidence="3">The sequence shown here is derived from an EMBL/GenBank/DDBJ whole genome shotgun (WGS) entry which is preliminary data.</text>
</comment>
<name>A0A1Y2EL57_9BASI</name>
<feature type="compositionally biased region" description="Polar residues" evidence="2">
    <location>
        <begin position="568"/>
        <end position="577"/>
    </location>
</feature>
<gene>
    <name evidence="3" type="ORF">BCR35DRAFT_315190</name>
</gene>
<feature type="compositionally biased region" description="Pro residues" evidence="2">
    <location>
        <begin position="258"/>
        <end position="271"/>
    </location>
</feature>
<dbReference type="InParanoid" id="A0A1Y2EL57"/>
<protein>
    <submittedName>
        <fullName evidence="3">Uncharacterized protein</fullName>
    </submittedName>
</protein>
<feature type="compositionally biased region" description="Low complexity" evidence="2">
    <location>
        <begin position="312"/>
        <end position="330"/>
    </location>
</feature>
<evidence type="ECO:0000256" key="2">
    <source>
        <dbReference type="SAM" id="MobiDB-lite"/>
    </source>
</evidence>
<feature type="compositionally biased region" description="Low complexity" evidence="2">
    <location>
        <begin position="748"/>
        <end position="773"/>
    </location>
</feature>
<evidence type="ECO:0000313" key="3">
    <source>
        <dbReference type="EMBL" id="ORY72238.1"/>
    </source>
</evidence>
<keyword evidence="4" id="KW-1185">Reference proteome</keyword>
<feature type="region of interest" description="Disordered" evidence="2">
    <location>
        <begin position="117"/>
        <end position="143"/>
    </location>
</feature>
<feature type="compositionally biased region" description="Low complexity" evidence="2">
    <location>
        <begin position="132"/>
        <end position="143"/>
    </location>
</feature>
<feature type="region of interest" description="Disordered" evidence="2">
    <location>
        <begin position="450"/>
        <end position="475"/>
    </location>
</feature>
<evidence type="ECO:0000256" key="1">
    <source>
        <dbReference type="ARBA" id="ARBA00023054"/>
    </source>
</evidence>
<organism evidence="3 4">
    <name type="scientific">Leucosporidium creatinivorum</name>
    <dbReference type="NCBI Taxonomy" id="106004"/>
    <lineage>
        <taxon>Eukaryota</taxon>
        <taxon>Fungi</taxon>
        <taxon>Dikarya</taxon>
        <taxon>Basidiomycota</taxon>
        <taxon>Pucciniomycotina</taxon>
        <taxon>Microbotryomycetes</taxon>
        <taxon>Leucosporidiales</taxon>
        <taxon>Leucosporidium</taxon>
    </lineage>
</organism>
<feature type="compositionally biased region" description="Basic and acidic residues" evidence="2">
    <location>
        <begin position="735"/>
        <end position="747"/>
    </location>
</feature>
<feature type="region of interest" description="Disordered" evidence="2">
    <location>
        <begin position="223"/>
        <end position="343"/>
    </location>
</feature>
<feature type="compositionally biased region" description="Low complexity" evidence="2">
    <location>
        <begin position="579"/>
        <end position="591"/>
    </location>
</feature>
<feature type="compositionally biased region" description="Pro residues" evidence="2">
    <location>
        <begin position="455"/>
        <end position="473"/>
    </location>
</feature>
<sequence>MLYRSHARANLYSTDDKDLHPTSPACPLLKARLCPLSSHPLSSPRETLTTNRCSARLHHLGRPGQPVLGLIELQLAPISALPAASQQRRLALPPAPSGARLHQACMQSEHDLAAQSGFSPVHAPATPSNGRQATPSSSTSQTLQLTPSQAEGLAQLGLSALIPNNTTFSPDSVVSPQSPAYSQNSGEMNGVGTMSPYYAGTPASGVDPNTRMVPRALNMDIDLSAFPPSPHSASAHSASGSSTGAATPGTNALRTPYYYPPAGTPVHPPHPTVQRHHPYAHPAHPPRSSQPPSSSALPLYLTTPASAPPTAPTSSASDIPPSAPIASPASNGAFSPSVADPPAVQRVHSAPAHILTLSNGVQDGEGGPSSAMDEGGAPPFGGATAQEWDPNMATPQMSGAGASGTPQGVSGDWQMEQGHARPPELVKQEESQPGFFDGSFAYAQGQPVFTQQQQAPPPPPQQHHVPQPPPPTPMSAIQLVDAVSAIALLRNRLPIMEAALSTSASDPGGDEEEIWKGVEGAYGELKRIMMSRKDARRGLGRSGTLKAATNRGYSMDLEAPNTPMESRPPSSTSTFLNVHSHPPLLHSQSSPDVPTVSNAQRAAQAAQQAQDVANAQAVIQRQQAAMQQAQLQQQQQQQLQQQMQQAEAQARADAEGRARAEAEQRARAEDESRLKIEAEAQARADAEAAEAAARRDQQEQYERAVAQQQQHQQQQAIAQQQQQQQQQQQLQMHQMQEEHFRHQHEQQMRNQQMAEAQAHAQQPADAQQQQQQQFNAPTDFSLTPQPQLNSVTPQAITNPPPAPPLPPEPAPPSPFLNKPLSSLKTPLPTTPMATCRWAP</sequence>
<feature type="compositionally biased region" description="Pro residues" evidence="2">
    <location>
        <begin position="798"/>
        <end position="814"/>
    </location>
</feature>
<feature type="compositionally biased region" description="Low complexity" evidence="2">
    <location>
        <begin position="231"/>
        <end position="250"/>
    </location>
</feature>
<feature type="compositionally biased region" description="Basic and acidic residues" evidence="2">
    <location>
        <begin position="650"/>
        <end position="702"/>
    </location>
</feature>
<keyword evidence="1" id="KW-0175">Coiled coil</keyword>
<dbReference type="PANTHER" id="PTHR15073:SF1">
    <property type="entry name" value="RETICULOCYTE-BINDING PROTEIN HOMOLOG 2A"/>
    <property type="match status" value="1"/>
</dbReference>
<dbReference type="PANTHER" id="PTHR15073">
    <property type="entry name" value="MICROTUBULE-ASSOCIATED PROTEIN"/>
    <property type="match status" value="1"/>
</dbReference>
<dbReference type="AlphaFoldDB" id="A0A1Y2EL57"/>
<dbReference type="STRING" id="106004.A0A1Y2EL57"/>
<feature type="region of interest" description="Disordered" evidence="2">
    <location>
        <begin position="646"/>
        <end position="839"/>
    </location>
</feature>
<reference evidence="3 4" key="1">
    <citation type="submission" date="2016-07" db="EMBL/GenBank/DDBJ databases">
        <title>Pervasive Adenine N6-methylation of Active Genes in Fungi.</title>
        <authorList>
            <consortium name="DOE Joint Genome Institute"/>
            <person name="Mondo S.J."/>
            <person name="Dannebaum R.O."/>
            <person name="Kuo R.C."/>
            <person name="Labutti K."/>
            <person name="Haridas S."/>
            <person name="Kuo A."/>
            <person name="Salamov A."/>
            <person name="Ahrendt S.R."/>
            <person name="Lipzen A."/>
            <person name="Sullivan W."/>
            <person name="Andreopoulos W.B."/>
            <person name="Clum A."/>
            <person name="Lindquist E."/>
            <person name="Daum C."/>
            <person name="Ramamoorthy G.K."/>
            <person name="Gryganskyi A."/>
            <person name="Culley D."/>
            <person name="Magnuson J.K."/>
            <person name="James T.Y."/>
            <person name="O'Malley M.A."/>
            <person name="Stajich J.E."/>
            <person name="Spatafora J.W."/>
            <person name="Visel A."/>
            <person name="Grigoriev I.V."/>
        </authorList>
    </citation>
    <scope>NUCLEOTIDE SEQUENCE [LARGE SCALE GENOMIC DNA]</scope>
    <source>
        <strain evidence="3 4">62-1032</strain>
    </source>
</reference>
<feature type="region of interest" description="Disordered" evidence="2">
    <location>
        <begin position="558"/>
        <end position="607"/>
    </location>
</feature>
<evidence type="ECO:0000313" key="4">
    <source>
        <dbReference type="Proteomes" id="UP000193467"/>
    </source>
</evidence>
<accession>A0A1Y2EL57</accession>
<dbReference type="Proteomes" id="UP000193467">
    <property type="component" value="Unassembled WGS sequence"/>
</dbReference>
<dbReference type="EMBL" id="MCGR01000053">
    <property type="protein sequence ID" value="ORY72238.1"/>
    <property type="molecule type" value="Genomic_DNA"/>
</dbReference>
<feature type="region of interest" description="Disordered" evidence="2">
    <location>
        <begin position="358"/>
        <end position="425"/>
    </location>
</feature>
<feature type="compositionally biased region" description="Polar residues" evidence="2">
    <location>
        <begin position="774"/>
        <end position="792"/>
    </location>
</feature>